<sequence>MLGFTAMPHPQRSTLISMILLVTTKVTLAQNPFQDESNARIPTDLNAGSTMDIAMADLDSDGDDDLVLAKEFRPNQFLQNDGQNRFSAIGGAFGDRVEDSEDIAIGDFDRDGDLDVVFVSEDTTGNEFYRNSGLGRFTFVAGVIPNNTNSNAVVAGDLDRDNDLDLVISRNTARELVLLNNGVGNFTDASNTWMPDVVDVTQDLKLIDIDNDQDLDLIAGNEAANGGRNRLYINTGTRFIDETSTRIPAAGYAEATRKVSFADVDRDSDIDLFFANADGSSTAYTAYRLLFNNGQGVFTDVTRDRLPAFRRLSMDAEFSDLDQDGDLDLVVADFQQNLQVLANDGTAHFTDASAAFLGNLVQPRSSIGVFLFESANTRYLFDAGYQDVDRLLVQSKAARLDSRYSGGFYNPAQNGHGFQFYVLEDQIALTWFTFDTDGSTRWVVAQGAIPEAGDDTAELQAFRGAGMVFGTFDPSQYQLQPWGTIRWRTIDCDHAEVRYESVVNGANGQPLGNGTIPVARLVRIPGLDCRSNPSG</sequence>
<reference evidence="2 3" key="2">
    <citation type="submission" date="2018-03" db="EMBL/GenBank/DDBJ databases">
        <authorList>
            <person name="Keele B.F."/>
        </authorList>
    </citation>
    <scope>NUCLEOTIDE SEQUENCE [LARGE SCALE GENOMIC DNA]</scope>
    <source>
        <strain evidence="2 3">D13</strain>
    </source>
</reference>
<dbReference type="Gene3D" id="2.130.10.130">
    <property type="entry name" value="Integrin alpha, N-terminal"/>
    <property type="match status" value="2"/>
</dbReference>
<evidence type="ECO:0000313" key="3">
    <source>
        <dbReference type="Proteomes" id="UP000241074"/>
    </source>
</evidence>
<evidence type="ECO:0008006" key="4">
    <source>
        <dbReference type="Google" id="ProtNLM"/>
    </source>
</evidence>
<dbReference type="OrthoDB" id="100785at2"/>
<protein>
    <recommendedName>
        <fullName evidence="4">VCBS repeat-containing protein</fullName>
    </recommendedName>
</protein>
<dbReference type="InterPro" id="IPR013517">
    <property type="entry name" value="FG-GAP"/>
</dbReference>
<dbReference type="InterPro" id="IPR028994">
    <property type="entry name" value="Integrin_alpha_N"/>
</dbReference>
<dbReference type="Pfam" id="PF13517">
    <property type="entry name" value="FG-GAP_3"/>
    <property type="match status" value="2"/>
</dbReference>
<name>A0A2P1PV04_9GAMM</name>
<dbReference type="Proteomes" id="UP000241074">
    <property type="component" value="Chromosome"/>
</dbReference>
<evidence type="ECO:0000313" key="2">
    <source>
        <dbReference type="EMBL" id="AVP98669.1"/>
    </source>
</evidence>
<dbReference type="AlphaFoldDB" id="A0A2P1PV04"/>
<dbReference type="PANTHER" id="PTHR46580:SF4">
    <property type="entry name" value="ATP_GTP-BINDING PROTEIN"/>
    <property type="match status" value="1"/>
</dbReference>
<gene>
    <name evidence="2" type="ORF">C7S18_16395</name>
</gene>
<dbReference type="PANTHER" id="PTHR46580">
    <property type="entry name" value="SENSOR KINASE-RELATED"/>
    <property type="match status" value="1"/>
</dbReference>
<keyword evidence="3" id="KW-1185">Reference proteome</keyword>
<dbReference type="SUPFAM" id="SSF69318">
    <property type="entry name" value="Integrin alpha N-terminal domain"/>
    <property type="match status" value="1"/>
</dbReference>
<dbReference type="KEGG" id="xba:C7S18_16395"/>
<accession>A0A2P1PV04</accession>
<proteinExistence type="predicted"/>
<keyword evidence="1" id="KW-0732">Signal</keyword>
<evidence type="ECO:0000256" key="1">
    <source>
        <dbReference type="ARBA" id="ARBA00022729"/>
    </source>
</evidence>
<reference evidence="2 3" key="1">
    <citation type="submission" date="2018-03" db="EMBL/GenBank/DDBJ databases">
        <title>Ahniella affigens gen. nov., sp. nov., a gammaproteobacterium isolated from sandy soil near a stream.</title>
        <authorList>
            <person name="Ko Y."/>
            <person name="Kim J.-H."/>
        </authorList>
    </citation>
    <scope>NUCLEOTIDE SEQUENCE [LARGE SCALE GENOMIC DNA]</scope>
    <source>
        <strain evidence="2 3">D13</strain>
    </source>
</reference>
<organism evidence="2 3">
    <name type="scientific">Ahniella affigens</name>
    <dbReference type="NCBI Taxonomy" id="2021234"/>
    <lineage>
        <taxon>Bacteria</taxon>
        <taxon>Pseudomonadati</taxon>
        <taxon>Pseudomonadota</taxon>
        <taxon>Gammaproteobacteria</taxon>
        <taxon>Lysobacterales</taxon>
        <taxon>Rhodanobacteraceae</taxon>
        <taxon>Ahniella</taxon>
    </lineage>
</organism>
<dbReference type="EMBL" id="CP027860">
    <property type="protein sequence ID" value="AVP98669.1"/>
    <property type="molecule type" value="Genomic_DNA"/>
</dbReference>